<reference evidence="1 2" key="1">
    <citation type="journal article" date="2020" name="BMC Genomics">
        <title>Intraspecific diversification of the crop wild relative Brassica cretica Lam. using demographic model selection.</title>
        <authorList>
            <person name="Kioukis A."/>
            <person name="Michalopoulou V.A."/>
            <person name="Briers L."/>
            <person name="Pirintsos S."/>
            <person name="Studholme D.J."/>
            <person name="Pavlidis P."/>
            <person name="Sarris P.F."/>
        </authorList>
    </citation>
    <scope>NUCLEOTIDE SEQUENCE [LARGE SCALE GENOMIC DNA]</scope>
    <source>
        <strain evidence="2">cv. PFS-1207/04</strain>
    </source>
</reference>
<protein>
    <submittedName>
        <fullName evidence="1">Uncharacterized protein</fullName>
    </submittedName>
</protein>
<organism evidence="1 2">
    <name type="scientific">Brassica cretica</name>
    <name type="common">Mustard</name>
    <dbReference type="NCBI Taxonomy" id="69181"/>
    <lineage>
        <taxon>Eukaryota</taxon>
        <taxon>Viridiplantae</taxon>
        <taxon>Streptophyta</taxon>
        <taxon>Embryophyta</taxon>
        <taxon>Tracheophyta</taxon>
        <taxon>Spermatophyta</taxon>
        <taxon>Magnoliopsida</taxon>
        <taxon>eudicotyledons</taxon>
        <taxon>Gunneridae</taxon>
        <taxon>Pentapetalae</taxon>
        <taxon>rosids</taxon>
        <taxon>malvids</taxon>
        <taxon>Brassicales</taxon>
        <taxon>Brassicaceae</taxon>
        <taxon>Brassiceae</taxon>
        <taxon>Brassica</taxon>
    </lineage>
</organism>
<comment type="caution">
    <text evidence="1">The sequence shown here is derived from an EMBL/GenBank/DDBJ whole genome shotgun (WGS) entry which is preliminary data.</text>
</comment>
<evidence type="ECO:0000313" key="2">
    <source>
        <dbReference type="Proteomes" id="UP000266723"/>
    </source>
</evidence>
<sequence>MLCRATPAGYRSLLVQNSSSSNLFFAMNNDAATVPNDTVAAMSNDTVESVPLTAYFQSLA</sequence>
<keyword evidence="2" id="KW-1185">Reference proteome</keyword>
<dbReference type="EMBL" id="QGKV02000759">
    <property type="protein sequence ID" value="KAF3560844.1"/>
    <property type="molecule type" value="Genomic_DNA"/>
</dbReference>
<accession>A0ABQ7CN75</accession>
<proteinExistence type="predicted"/>
<evidence type="ECO:0000313" key="1">
    <source>
        <dbReference type="EMBL" id="KAF3560844.1"/>
    </source>
</evidence>
<dbReference type="Proteomes" id="UP000266723">
    <property type="component" value="Unassembled WGS sequence"/>
</dbReference>
<name>A0ABQ7CN75_BRACR</name>
<gene>
    <name evidence="1" type="ORF">DY000_02015833</name>
</gene>